<name>A0ABD2ISK9_HETSC</name>
<proteinExistence type="predicted"/>
<dbReference type="EMBL" id="JBICCN010000293">
    <property type="protein sequence ID" value="KAL3080575.1"/>
    <property type="molecule type" value="Genomic_DNA"/>
</dbReference>
<gene>
    <name evidence="1" type="ORF">niasHS_013769</name>
</gene>
<sequence length="98" mass="10778">MFFLLDCRHRNLDANTRDKPTEAVTGTVFKAIQARSHTKSQSNNSTAFLALCSEAARAPPFFCLSSVVRQGMRSRSGTAGQSDVIVPKQAFVEGRQMQ</sequence>
<keyword evidence="2" id="KW-1185">Reference proteome</keyword>
<reference evidence="1 2" key="1">
    <citation type="submission" date="2024-10" db="EMBL/GenBank/DDBJ databases">
        <authorList>
            <person name="Kim D."/>
        </authorList>
    </citation>
    <scope>NUCLEOTIDE SEQUENCE [LARGE SCALE GENOMIC DNA]</scope>
    <source>
        <strain evidence="1">Taebaek</strain>
    </source>
</reference>
<dbReference type="Proteomes" id="UP001620645">
    <property type="component" value="Unassembled WGS sequence"/>
</dbReference>
<organism evidence="1 2">
    <name type="scientific">Heterodera schachtii</name>
    <name type="common">Sugarbeet cyst nematode worm</name>
    <name type="synonym">Tylenchus schachtii</name>
    <dbReference type="NCBI Taxonomy" id="97005"/>
    <lineage>
        <taxon>Eukaryota</taxon>
        <taxon>Metazoa</taxon>
        <taxon>Ecdysozoa</taxon>
        <taxon>Nematoda</taxon>
        <taxon>Chromadorea</taxon>
        <taxon>Rhabditida</taxon>
        <taxon>Tylenchina</taxon>
        <taxon>Tylenchomorpha</taxon>
        <taxon>Tylenchoidea</taxon>
        <taxon>Heteroderidae</taxon>
        <taxon>Heteroderinae</taxon>
        <taxon>Heterodera</taxon>
    </lineage>
</organism>
<evidence type="ECO:0000313" key="1">
    <source>
        <dbReference type="EMBL" id="KAL3080575.1"/>
    </source>
</evidence>
<comment type="caution">
    <text evidence="1">The sequence shown here is derived from an EMBL/GenBank/DDBJ whole genome shotgun (WGS) entry which is preliminary data.</text>
</comment>
<protein>
    <submittedName>
        <fullName evidence="1">Uncharacterized protein</fullName>
    </submittedName>
</protein>
<evidence type="ECO:0000313" key="2">
    <source>
        <dbReference type="Proteomes" id="UP001620645"/>
    </source>
</evidence>
<accession>A0ABD2ISK9</accession>
<dbReference type="AlphaFoldDB" id="A0ABD2ISK9"/>